<dbReference type="PANTHER" id="PTHR28621:SF1">
    <property type="entry name" value="SELENOPROTEIN S"/>
    <property type="match status" value="1"/>
</dbReference>
<dbReference type="OrthoDB" id="75792at2759"/>
<dbReference type="Gene3D" id="6.10.250.2950">
    <property type="match status" value="1"/>
</dbReference>
<evidence type="ECO:0000256" key="1">
    <source>
        <dbReference type="ARBA" id="ARBA00004389"/>
    </source>
</evidence>
<evidence type="ECO:0000256" key="8">
    <source>
        <dbReference type="ARBA" id="ARBA00022989"/>
    </source>
</evidence>
<name>A0A1Y1KIS6_PHOPY</name>
<evidence type="ECO:0000256" key="7">
    <source>
        <dbReference type="ARBA" id="ARBA00022933"/>
    </source>
</evidence>
<dbReference type="EMBL" id="GEZM01082531">
    <property type="protein sequence ID" value="JAV61339.1"/>
    <property type="molecule type" value="Transcribed_RNA"/>
</dbReference>
<evidence type="ECO:0000256" key="10">
    <source>
        <dbReference type="SAM" id="Coils"/>
    </source>
</evidence>
<keyword evidence="5 12" id="KW-0812">Transmembrane</keyword>
<reference evidence="14" key="3">
    <citation type="submission" date="2019-08" db="EMBL/GenBank/DDBJ databases">
        <authorList>
            <consortium name="Photinus pyralis genome working group"/>
            <person name="Fallon T.R."/>
            <person name="Sander Lower S.E."/>
            <person name="Weng J.-K."/>
        </authorList>
    </citation>
    <scope>NUCLEOTIDE SEQUENCE</scope>
    <source>
        <strain evidence="14">1611_PpyrPB1</strain>
        <tissue evidence="14">Whole body</tissue>
    </source>
</reference>
<dbReference type="EMBL" id="VVIM01000002">
    <property type="protein sequence ID" value="KAB0802974.1"/>
    <property type="molecule type" value="Genomic_DNA"/>
</dbReference>
<dbReference type="InterPro" id="IPR009703">
    <property type="entry name" value="Selenoprotein_S"/>
</dbReference>
<evidence type="ECO:0000313" key="14">
    <source>
        <dbReference type="EMBL" id="KAB0802974.1"/>
    </source>
</evidence>
<dbReference type="GO" id="GO:0036502">
    <property type="term" value="C:Derlin-1-VIMP complex"/>
    <property type="evidence" value="ECO:0007669"/>
    <property type="project" value="TreeGrafter"/>
</dbReference>
<evidence type="ECO:0000256" key="12">
    <source>
        <dbReference type="SAM" id="Phobius"/>
    </source>
</evidence>
<reference evidence="14 15" key="2">
    <citation type="journal article" date="2018" name="Elife">
        <title>Firefly genomes illuminate parallel origins of bioluminescence in beetles.</title>
        <authorList>
            <person name="Fallon T.R."/>
            <person name="Lower S.E."/>
            <person name="Chang C.H."/>
            <person name="Bessho-Uehara M."/>
            <person name="Martin G.J."/>
            <person name="Bewick A.J."/>
            <person name="Behringer M."/>
            <person name="Debat H.J."/>
            <person name="Wong I."/>
            <person name="Day J.C."/>
            <person name="Suvorov A."/>
            <person name="Silva C.J."/>
            <person name="Stanger-Hall K.F."/>
            <person name="Hall D.W."/>
            <person name="Schmitz R.J."/>
            <person name="Nelson D.R."/>
            <person name="Lewis S.M."/>
            <person name="Shigenobu S."/>
            <person name="Bybee S.M."/>
            <person name="Larracuente A.M."/>
            <person name="Oba Y."/>
            <person name="Weng J.K."/>
        </authorList>
    </citation>
    <scope>NUCLEOTIDE SEQUENCE [LARGE SCALE GENOMIC DNA]</scope>
    <source>
        <strain evidence="14">1611_PpyrPB1</strain>
        <tissue evidence="14">Whole body</tissue>
    </source>
</reference>
<keyword evidence="15" id="KW-1185">Reference proteome</keyword>
<evidence type="ECO:0000256" key="5">
    <source>
        <dbReference type="ARBA" id="ARBA00022692"/>
    </source>
</evidence>
<feature type="coiled-coil region" evidence="10">
    <location>
        <begin position="73"/>
        <end position="107"/>
    </location>
</feature>
<evidence type="ECO:0000256" key="3">
    <source>
        <dbReference type="ARBA" id="ARBA00011034"/>
    </source>
</evidence>
<feature type="region of interest" description="Disordered" evidence="11">
    <location>
        <begin position="120"/>
        <end position="157"/>
    </location>
</feature>
<dbReference type="PANTHER" id="PTHR28621">
    <property type="entry name" value="SELENOPROTEIN S"/>
    <property type="match status" value="1"/>
</dbReference>
<reference evidence="13" key="1">
    <citation type="journal article" date="2016" name="Sci. Rep.">
        <title>Molecular characterization of firefly nuptial gifts: a multi-omics approach sheds light on postcopulatory sexual selection.</title>
        <authorList>
            <person name="Al-Wathiqui N."/>
            <person name="Fallon T.R."/>
            <person name="South A."/>
            <person name="Weng J.K."/>
            <person name="Lewis S.M."/>
        </authorList>
    </citation>
    <scope>NUCLEOTIDE SEQUENCE</scope>
</reference>
<proteinExistence type="inferred from homology"/>
<feature type="transmembrane region" description="Helical" evidence="12">
    <location>
        <begin position="24"/>
        <end position="40"/>
    </location>
</feature>
<accession>A0A1Y1KIS6</accession>
<gene>
    <name evidence="14" type="ORF">PPYR_05160</name>
</gene>
<dbReference type="Proteomes" id="UP000327044">
    <property type="component" value="Unassembled WGS sequence"/>
</dbReference>
<comment type="subcellular location">
    <subcellularLocation>
        <location evidence="2">Cytoplasm</location>
    </subcellularLocation>
    <subcellularLocation>
        <location evidence="1">Endoplasmic reticulum membrane</location>
        <topology evidence="1">Single-pass membrane protein</topology>
    </subcellularLocation>
</comment>
<keyword evidence="6" id="KW-0256">Endoplasmic reticulum</keyword>
<dbReference type="AlphaFoldDB" id="A0A1Y1KIS6"/>
<sequence length="157" mass="18392">MTMFDYEGTESHFYNKIIFTLENYGWYLLIASVLLMYVYQKLQPFIYTYLESKRNDAYAAEYHKNPDLFAAKIVAQQEHAAKLQEQYSKLAEEYQKKKEKRETKKREEWLSKQSGYRLGSAKENTLKTEYNPLMGDSSSKSYRPQRKSPCSGGGCGK</sequence>
<evidence type="ECO:0000256" key="2">
    <source>
        <dbReference type="ARBA" id="ARBA00004496"/>
    </source>
</evidence>
<dbReference type="GO" id="GO:0030968">
    <property type="term" value="P:endoplasmic reticulum unfolded protein response"/>
    <property type="evidence" value="ECO:0007669"/>
    <property type="project" value="TreeGrafter"/>
</dbReference>
<keyword evidence="8 12" id="KW-1133">Transmembrane helix</keyword>
<dbReference type="Pfam" id="PF06936">
    <property type="entry name" value="Selenoprotein_S"/>
    <property type="match status" value="1"/>
</dbReference>
<dbReference type="GO" id="GO:0030970">
    <property type="term" value="P:retrograde protein transport, ER to cytosol"/>
    <property type="evidence" value="ECO:0007669"/>
    <property type="project" value="TreeGrafter"/>
</dbReference>
<comment type="similarity">
    <text evidence="3">Belongs to the selenoprotein S family.</text>
</comment>
<keyword evidence="4" id="KW-0963">Cytoplasm</keyword>
<evidence type="ECO:0000313" key="15">
    <source>
        <dbReference type="Proteomes" id="UP000327044"/>
    </source>
</evidence>
<evidence type="ECO:0000256" key="6">
    <source>
        <dbReference type="ARBA" id="ARBA00022824"/>
    </source>
</evidence>
<organism evidence="13">
    <name type="scientific">Photinus pyralis</name>
    <name type="common">Common eastern firefly</name>
    <name type="synonym">Lampyris pyralis</name>
    <dbReference type="NCBI Taxonomy" id="7054"/>
    <lineage>
        <taxon>Eukaryota</taxon>
        <taxon>Metazoa</taxon>
        <taxon>Ecdysozoa</taxon>
        <taxon>Arthropoda</taxon>
        <taxon>Hexapoda</taxon>
        <taxon>Insecta</taxon>
        <taxon>Pterygota</taxon>
        <taxon>Neoptera</taxon>
        <taxon>Endopterygota</taxon>
        <taxon>Coleoptera</taxon>
        <taxon>Polyphaga</taxon>
        <taxon>Elateriformia</taxon>
        <taxon>Elateroidea</taxon>
        <taxon>Lampyridae</taxon>
        <taxon>Lampyrinae</taxon>
        <taxon>Photinus</taxon>
    </lineage>
</organism>
<evidence type="ECO:0000313" key="13">
    <source>
        <dbReference type="EMBL" id="JAV61339.1"/>
    </source>
</evidence>
<dbReference type="GO" id="GO:0036513">
    <property type="term" value="C:Derlin-1 retrotranslocation complex"/>
    <property type="evidence" value="ECO:0007669"/>
    <property type="project" value="TreeGrafter"/>
</dbReference>
<protein>
    <recommendedName>
        <fullName evidence="16">Selenoprotein S</fullName>
    </recommendedName>
</protein>
<keyword evidence="9 12" id="KW-0472">Membrane</keyword>
<dbReference type="InParanoid" id="A0A1Y1KIS6"/>
<evidence type="ECO:0000256" key="9">
    <source>
        <dbReference type="ARBA" id="ARBA00023136"/>
    </source>
</evidence>
<evidence type="ECO:0000256" key="11">
    <source>
        <dbReference type="SAM" id="MobiDB-lite"/>
    </source>
</evidence>
<keyword evidence="7" id="KW-0712">Selenocysteine</keyword>
<evidence type="ECO:0008006" key="16">
    <source>
        <dbReference type="Google" id="ProtNLM"/>
    </source>
</evidence>
<evidence type="ECO:0000256" key="4">
    <source>
        <dbReference type="ARBA" id="ARBA00022490"/>
    </source>
</evidence>
<keyword evidence="10" id="KW-0175">Coiled coil</keyword>